<organism evidence="1 2">
    <name type="scientific">Campylobacter rectus</name>
    <name type="common">Wolinella recta</name>
    <dbReference type="NCBI Taxonomy" id="203"/>
    <lineage>
        <taxon>Bacteria</taxon>
        <taxon>Pseudomonadati</taxon>
        <taxon>Campylobacterota</taxon>
        <taxon>Epsilonproteobacteria</taxon>
        <taxon>Campylobacterales</taxon>
        <taxon>Campylobacteraceae</taxon>
        <taxon>Campylobacter</taxon>
    </lineage>
</organism>
<evidence type="ECO:0000313" key="2">
    <source>
        <dbReference type="Proteomes" id="UP000502377"/>
    </source>
</evidence>
<proteinExistence type="predicted"/>
<dbReference type="AlphaFoldDB" id="A0A6G5QMG0"/>
<dbReference type="Proteomes" id="UP000502377">
    <property type="component" value="Chromosome"/>
</dbReference>
<dbReference type="EMBL" id="CP012543">
    <property type="protein sequence ID" value="QCD46799.1"/>
    <property type="molecule type" value="Genomic_DNA"/>
</dbReference>
<reference evidence="1 2" key="1">
    <citation type="submission" date="2016-07" db="EMBL/GenBank/DDBJ databases">
        <title>Comparative genomics of the Campylobacter concisus group.</title>
        <authorList>
            <person name="Miller W.G."/>
            <person name="Yee E."/>
            <person name="Chapman M.H."/>
            <person name="Huynh S."/>
            <person name="Bono J.L."/>
            <person name="On S.L.W."/>
            <person name="StLeger J."/>
            <person name="Foster G."/>
            <person name="Parker C.T."/>
        </authorList>
    </citation>
    <scope>NUCLEOTIDE SEQUENCE [LARGE SCALE GENOMIC DNA]</scope>
    <source>
        <strain evidence="1 2">ATCC 33238</strain>
    </source>
</reference>
<evidence type="ECO:0000313" key="1">
    <source>
        <dbReference type="EMBL" id="QCD46799.1"/>
    </source>
</evidence>
<accession>A0A6G5QMG0</accession>
<sequence>MAAKLILRGNDNFTAEILSWYIWGQPTAPSKEKIADTQWIDREDNIILEGNT</sequence>
<dbReference type="RefSeq" id="WP_157752407.1">
    <property type="nucleotide sequence ID" value="NZ_CP012543.1"/>
</dbReference>
<gene>
    <name evidence="1" type="ORF">CRECT_1139</name>
</gene>
<dbReference type="KEGG" id="crx:CRECT_1139"/>
<protein>
    <submittedName>
        <fullName evidence="1">Uncharacterized protein</fullName>
    </submittedName>
</protein>
<name>A0A6G5QMG0_CAMRE</name>